<keyword evidence="5" id="KW-1185">Reference proteome</keyword>
<dbReference type="RefSeq" id="WP_085075615.1">
    <property type="nucleotide sequence ID" value="NZ_BLKU01000002.1"/>
</dbReference>
<reference evidence="3" key="2">
    <citation type="submission" date="2020-02" db="EMBL/GenBank/DDBJ databases">
        <authorList>
            <person name="Matsumoto Y."/>
            <person name="Kinjo T."/>
            <person name="Motooka D."/>
            <person name="Nabeya D."/>
            <person name="Jung N."/>
            <person name="Uechi K."/>
            <person name="Horii T."/>
            <person name="Iida T."/>
            <person name="Fujita J."/>
            <person name="Nakamura S."/>
        </authorList>
    </citation>
    <scope>NUCLEOTIDE SEQUENCE</scope>
    <source>
        <strain evidence="3">JCM 13573</strain>
    </source>
</reference>
<protein>
    <submittedName>
        <fullName evidence="3">Membrane protein</fullName>
    </submittedName>
    <submittedName>
        <fullName evidence="4">Phosphatase PAP2 family protein</fullName>
    </submittedName>
</protein>
<evidence type="ECO:0000313" key="3">
    <source>
        <dbReference type="EMBL" id="GFG63640.1"/>
    </source>
</evidence>
<dbReference type="SUPFAM" id="SSF48317">
    <property type="entry name" value="Acid phosphatase/Vanadium-dependent haloperoxidase"/>
    <property type="match status" value="1"/>
</dbReference>
<feature type="domain" description="Phosphatidic acid phosphatase type 2/haloperoxidase" evidence="2">
    <location>
        <begin position="89"/>
        <end position="201"/>
    </location>
</feature>
<feature type="transmembrane region" description="Helical" evidence="1">
    <location>
        <begin position="89"/>
        <end position="111"/>
    </location>
</feature>
<dbReference type="Pfam" id="PF01569">
    <property type="entry name" value="PAP2"/>
    <property type="match status" value="1"/>
</dbReference>
<keyword evidence="1" id="KW-0812">Transmembrane</keyword>
<dbReference type="PANTHER" id="PTHR14969:SF13">
    <property type="entry name" value="AT30094P"/>
    <property type="match status" value="1"/>
</dbReference>
<reference evidence="3 5" key="1">
    <citation type="journal article" date="2019" name="Emerg. Microbes Infect.">
        <title>Comprehensive subspecies identification of 175 nontuberculous mycobacteria species based on 7547 genomic profiles.</title>
        <authorList>
            <person name="Matsumoto Y."/>
            <person name="Kinjo T."/>
            <person name="Motooka D."/>
            <person name="Nabeya D."/>
            <person name="Jung N."/>
            <person name="Uechi K."/>
            <person name="Horii T."/>
            <person name="Iida T."/>
            <person name="Fujita J."/>
            <person name="Nakamura S."/>
        </authorList>
    </citation>
    <scope>NUCLEOTIDE SEQUENCE [LARGE SCALE GENOMIC DNA]</scope>
    <source>
        <strain evidence="3 5">JCM 13573</strain>
    </source>
</reference>
<dbReference type="Gene3D" id="1.20.144.10">
    <property type="entry name" value="Phosphatidic acid phosphatase type 2/haloperoxidase"/>
    <property type="match status" value="1"/>
</dbReference>
<dbReference type="EMBL" id="BLKU01000002">
    <property type="protein sequence ID" value="GFG63640.1"/>
    <property type="molecule type" value="Genomic_DNA"/>
</dbReference>
<evidence type="ECO:0000313" key="5">
    <source>
        <dbReference type="Proteomes" id="UP000465306"/>
    </source>
</evidence>
<keyword evidence="1" id="KW-0472">Membrane</keyword>
<reference evidence="4" key="3">
    <citation type="submission" date="2020-11" db="EMBL/GenBank/DDBJ databases">
        <title>Intraspecies plasmid and genomic variation of Mycobacterium kubicae revealed by the complete genome sequences of two clinical isolates.</title>
        <authorList>
            <person name="Hendrix J.R."/>
            <person name="Epperson L.E."/>
            <person name="Honda J.R."/>
            <person name="Strong M."/>
        </authorList>
    </citation>
    <scope>NUCLEOTIDE SEQUENCE</scope>
    <source>
        <strain evidence="4">JCM 13573</strain>
    </source>
</reference>
<dbReference type="Proteomes" id="UP000465306">
    <property type="component" value="Unassembled WGS sequence"/>
</dbReference>
<dbReference type="AlphaFoldDB" id="A0AAX1JB61"/>
<dbReference type="PANTHER" id="PTHR14969">
    <property type="entry name" value="SPHINGOSINE-1-PHOSPHATE PHOSPHOHYDROLASE"/>
    <property type="match status" value="1"/>
</dbReference>
<dbReference type="EMBL" id="CP065047">
    <property type="protein sequence ID" value="QPI38548.1"/>
    <property type="molecule type" value="Genomic_DNA"/>
</dbReference>
<evidence type="ECO:0000313" key="4">
    <source>
        <dbReference type="EMBL" id="QPI38548.1"/>
    </source>
</evidence>
<dbReference type="CDD" id="cd03392">
    <property type="entry name" value="PAP2_like_2"/>
    <property type="match status" value="1"/>
</dbReference>
<dbReference type="KEGG" id="mku:I2456_03105"/>
<feature type="transmembrane region" description="Helical" evidence="1">
    <location>
        <begin position="186"/>
        <end position="204"/>
    </location>
</feature>
<feature type="transmembrane region" description="Helical" evidence="1">
    <location>
        <begin position="131"/>
        <end position="151"/>
    </location>
</feature>
<dbReference type="SMART" id="SM00014">
    <property type="entry name" value="acidPPc"/>
    <property type="match status" value="1"/>
</dbReference>
<dbReference type="InterPro" id="IPR000326">
    <property type="entry name" value="PAP2/HPO"/>
</dbReference>
<accession>A0AAX1JB61</accession>
<dbReference type="InterPro" id="IPR036938">
    <property type="entry name" value="PAP2/HPO_sf"/>
</dbReference>
<gene>
    <name evidence="4" type="ORF">I2456_03105</name>
    <name evidence="3" type="ORF">MKUB_11300</name>
</gene>
<feature type="transmembrane region" description="Helical" evidence="1">
    <location>
        <begin position="57"/>
        <end position="82"/>
    </location>
</feature>
<evidence type="ECO:0000313" key="6">
    <source>
        <dbReference type="Proteomes" id="UP000663583"/>
    </source>
</evidence>
<evidence type="ECO:0000256" key="1">
    <source>
        <dbReference type="SAM" id="Phobius"/>
    </source>
</evidence>
<organism evidence="4 6">
    <name type="scientific">Mycobacterium kubicae</name>
    <dbReference type="NCBI Taxonomy" id="120959"/>
    <lineage>
        <taxon>Bacteria</taxon>
        <taxon>Bacillati</taxon>
        <taxon>Actinomycetota</taxon>
        <taxon>Actinomycetes</taxon>
        <taxon>Mycobacteriales</taxon>
        <taxon>Mycobacteriaceae</taxon>
        <taxon>Mycobacterium</taxon>
        <taxon>Mycobacterium simiae complex</taxon>
    </lineage>
</organism>
<feature type="transmembrane region" description="Helical" evidence="1">
    <location>
        <begin position="158"/>
        <end position="180"/>
    </location>
</feature>
<evidence type="ECO:0000259" key="2">
    <source>
        <dbReference type="SMART" id="SM00014"/>
    </source>
</evidence>
<dbReference type="Proteomes" id="UP000663583">
    <property type="component" value="Chromosome"/>
</dbReference>
<keyword evidence="1" id="KW-1133">Transmembrane helix</keyword>
<proteinExistence type="predicted"/>
<sequence>MTRPRFVSVLCVVAALAGYAVLWVGHRQNWGWLHTVDWSLLTPAHDIGIKHSSWVQFWSVVSFVFGPIPLRLLGLAAALVSLMKRQIRIALLLLTCAPLNGFVTAAAKGLAGRPRPVTALVYAPSTSFPSGHALEAMASLLALLTVALPFIRTQWLRIGAIVVSALAVVMVGISRVALNVHHPSDVVAGWALGYAYFMLCLWIFRPAPIRRALVTAQ</sequence>
<name>A0AAX1JB61_9MYCO</name>